<evidence type="ECO:0000256" key="1">
    <source>
        <dbReference type="SAM" id="MobiDB-lite"/>
    </source>
</evidence>
<accession>A0A0F6AIS6</accession>
<dbReference type="Proteomes" id="UP000033434">
    <property type="component" value="Unassembled WGS sequence"/>
</dbReference>
<dbReference type="EMBL" id="AUXW01000016">
    <property type="protein sequence ID" value="KKE85664.1"/>
    <property type="molecule type" value="Genomic_DNA"/>
</dbReference>
<proteinExistence type="predicted"/>
<evidence type="ECO:0000313" key="3">
    <source>
        <dbReference type="Proteomes" id="UP000033434"/>
    </source>
</evidence>
<organism evidence="2 3">
    <name type="scientific">Pseudoalteromonas luteoviolacea S4054</name>
    <dbReference type="NCBI Taxonomy" id="1129367"/>
    <lineage>
        <taxon>Bacteria</taxon>
        <taxon>Pseudomonadati</taxon>
        <taxon>Pseudomonadota</taxon>
        <taxon>Gammaproteobacteria</taxon>
        <taxon>Alteromonadales</taxon>
        <taxon>Pseudoalteromonadaceae</taxon>
        <taxon>Pseudoalteromonas</taxon>
    </lineage>
</organism>
<feature type="compositionally biased region" description="Acidic residues" evidence="1">
    <location>
        <begin position="85"/>
        <end position="97"/>
    </location>
</feature>
<dbReference type="PATRIC" id="fig|1129367.4.peg.253"/>
<sequence>MRYTLIVICCFLFGCSHTNHSIQATLYKETSTDSDTYDFIQFSGNPIFVDSNSVFEVRIEEIMPGWIHQGVVQNAPLEQHNQNPDCDDSDDSDDSDDGPCFYNSWDDNIADQLYGKELWIVSKIESINKNDILERNSKVYFNATNVKLNSFSFKPIPLDIEELNLFSHSSDSAYRLTIKVYEVQGFNIKKEALKAYDNNPGISGLLISGWEVIKNTFGALVGEVIENQWKERKEEEQFIERLLLENGAVIEFQGVMQILRKKDELRKTGPVGKIEQYLLYDPYKSADFNSSFSSINTYQAALAELEKTVDLNIKNVKRTYLKFTVQQSLEVVPPLAVIPLEGQTEAIKFLKRVKRD</sequence>
<gene>
    <name evidence="2" type="ORF">N479_25230</name>
</gene>
<dbReference type="PROSITE" id="PS51257">
    <property type="entry name" value="PROKAR_LIPOPROTEIN"/>
    <property type="match status" value="1"/>
</dbReference>
<protein>
    <submittedName>
        <fullName evidence="2">Uncharacterized protein</fullName>
    </submittedName>
</protein>
<reference evidence="2 3" key="1">
    <citation type="journal article" date="2015" name="BMC Genomics">
        <title>Genome mining reveals unlocked bioactive potential of marine Gram-negative bacteria.</title>
        <authorList>
            <person name="Machado H."/>
            <person name="Sonnenschein E.C."/>
            <person name="Melchiorsen J."/>
            <person name="Gram L."/>
        </authorList>
    </citation>
    <scope>NUCLEOTIDE SEQUENCE [LARGE SCALE GENOMIC DNA]</scope>
    <source>
        <strain evidence="2 3">S4054</strain>
    </source>
</reference>
<evidence type="ECO:0000313" key="2">
    <source>
        <dbReference type="EMBL" id="KKE85664.1"/>
    </source>
</evidence>
<comment type="caution">
    <text evidence="2">The sequence shown here is derived from an EMBL/GenBank/DDBJ whole genome shotgun (WGS) entry which is preliminary data.</text>
</comment>
<dbReference type="AlphaFoldDB" id="A0A0F6AIS6"/>
<name>A0A0F6AIS6_9GAMM</name>
<feature type="region of interest" description="Disordered" evidence="1">
    <location>
        <begin position="78"/>
        <end position="97"/>
    </location>
</feature>
<dbReference type="RefSeq" id="WP_046354166.1">
    <property type="nucleotide sequence ID" value="NZ_AUXW01000016.1"/>
</dbReference>